<accession>A0A392TFG6</accession>
<reference evidence="1 2" key="1">
    <citation type="journal article" date="2018" name="Front. Plant Sci.">
        <title>Red Clover (Trifolium pratense) and Zigzag Clover (T. medium) - A Picture of Genomic Similarities and Differences.</title>
        <authorList>
            <person name="Dluhosova J."/>
            <person name="Istvanek J."/>
            <person name="Nedelnik J."/>
            <person name="Repkova J."/>
        </authorList>
    </citation>
    <scope>NUCLEOTIDE SEQUENCE [LARGE SCALE GENOMIC DNA]</scope>
    <source>
        <strain evidence="2">cv. 10/8</strain>
        <tissue evidence="1">Leaf</tissue>
    </source>
</reference>
<name>A0A392TFG6_9FABA</name>
<evidence type="ECO:0000313" key="2">
    <source>
        <dbReference type="Proteomes" id="UP000265520"/>
    </source>
</evidence>
<organism evidence="1 2">
    <name type="scientific">Trifolium medium</name>
    <dbReference type="NCBI Taxonomy" id="97028"/>
    <lineage>
        <taxon>Eukaryota</taxon>
        <taxon>Viridiplantae</taxon>
        <taxon>Streptophyta</taxon>
        <taxon>Embryophyta</taxon>
        <taxon>Tracheophyta</taxon>
        <taxon>Spermatophyta</taxon>
        <taxon>Magnoliopsida</taxon>
        <taxon>eudicotyledons</taxon>
        <taxon>Gunneridae</taxon>
        <taxon>Pentapetalae</taxon>
        <taxon>rosids</taxon>
        <taxon>fabids</taxon>
        <taxon>Fabales</taxon>
        <taxon>Fabaceae</taxon>
        <taxon>Papilionoideae</taxon>
        <taxon>50 kb inversion clade</taxon>
        <taxon>NPAAA clade</taxon>
        <taxon>Hologalegina</taxon>
        <taxon>IRL clade</taxon>
        <taxon>Trifolieae</taxon>
        <taxon>Trifolium</taxon>
    </lineage>
</organism>
<sequence>NLGGLNSTSDSGVFHDENFGSLVNGNDLGYGAFPPGTFGGFNGDNDH</sequence>
<dbReference type="Proteomes" id="UP000265520">
    <property type="component" value="Unassembled WGS sequence"/>
</dbReference>
<keyword evidence="2" id="KW-1185">Reference proteome</keyword>
<proteinExistence type="predicted"/>
<feature type="non-terminal residue" evidence="1">
    <location>
        <position position="1"/>
    </location>
</feature>
<comment type="caution">
    <text evidence="1">The sequence shown here is derived from an EMBL/GenBank/DDBJ whole genome shotgun (WGS) entry which is preliminary data.</text>
</comment>
<dbReference type="EMBL" id="LXQA010571439">
    <property type="protein sequence ID" value="MCI59871.1"/>
    <property type="molecule type" value="Genomic_DNA"/>
</dbReference>
<protein>
    <submittedName>
        <fullName evidence="1">Uncharacterized protein</fullName>
    </submittedName>
</protein>
<dbReference type="AlphaFoldDB" id="A0A392TFG6"/>
<evidence type="ECO:0000313" key="1">
    <source>
        <dbReference type="EMBL" id="MCI59871.1"/>
    </source>
</evidence>